<proteinExistence type="predicted"/>
<sequence length="63" mass="7431">MLTVEEQGKTLVVRKISDQWGEEGFQFISRGELLDWAEKHFKAEDYIGREDELDEIMTNLRSI</sequence>
<reference evidence="2" key="1">
    <citation type="journal article" date="2019" name="Int. J. Syst. Evol. Microbiol.">
        <title>The Global Catalogue of Microorganisms (GCM) 10K type strain sequencing project: providing services to taxonomists for standard genome sequencing and annotation.</title>
        <authorList>
            <consortium name="The Broad Institute Genomics Platform"/>
            <consortium name="The Broad Institute Genome Sequencing Center for Infectious Disease"/>
            <person name="Wu L."/>
            <person name="Ma J."/>
        </authorList>
    </citation>
    <scope>NUCLEOTIDE SEQUENCE [LARGE SCALE GENOMIC DNA]</scope>
    <source>
        <strain evidence="2">PCU 280</strain>
    </source>
</reference>
<name>A0ABW1V1Z7_9BACL</name>
<dbReference type="EMBL" id="JBHSTE010000002">
    <property type="protein sequence ID" value="MFC6332524.1"/>
    <property type="molecule type" value="Genomic_DNA"/>
</dbReference>
<accession>A0ABW1V1Z7</accession>
<comment type="caution">
    <text evidence="1">The sequence shown here is derived from an EMBL/GenBank/DDBJ whole genome shotgun (WGS) entry which is preliminary data.</text>
</comment>
<organism evidence="1 2">
    <name type="scientific">Paenibacillus septentrionalis</name>
    <dbReference type="NCBI Taxonomy" id="429342"/>
    <lineage>
        <taxon>Bacteria</taxon>
        <taxon>Bacillati</taxon>
        <taxon>Bacillota</taxon>
        <taxon>Bacilli</taxon>
        <taxon>Bacillales</taxon>
        <taxon>Paenibacillaceae</taxon>
        <taxon>Paenibacillus</taxon>
    </lineage>
</organism>
<dbReference type="Proteomes" id="UP001596233">
    <property type="component" value="Unassembled WGS sequence"/>
</dbReference>
<protein>
    <submittedName>
        <fullName evidence="1">Uncharacterized protein</fullName>
    </submittedName>
</protein>
<dbReference type="RefSeq" id="WP_379232979.1">
    <property type="nucleotide sequence ID" value="NZ_JBHSTE010000002.1"/>
</dbReference>
<gene>
    <name evidence="1" type="ORF">ACFP56_07790</name>
</gene>
<keyword evidence="2" id="KW-1185">Reference proteome</keyword>
<evidence type="ECO:0000313" key="1">
    <source>
        <dbReference type="EMBL" id="MFC6332524.1"/>
    </source>
</evidence>
<evidence type="ECO:0000313" key="2">
    <source>
        <dbReference type="Proteomes" id="UP001596233"/>
    </source>
</evidence>